<evidence type="ECO:0000259" key="11">
    <source>
        <dbReference type="PROSITE" id="PS50928"/>
    </source>
</evidence>
<dbReference type="PANTHER" id="PTHR30133">
    <property type="entry name" value="CATIONIC AMINO ACID TRANSPORTER, MEMBRANE COMPONENT"/>
    <property type="match status" value="1"/>
</dbReference>
<proteinExistence type="inferred from homology"/>
<evidence type="ECO:0000256" key="2">
    <source>
        <dbReference type="ARBA" id="ARBA00010072"/>
    </source>
</evidence>
<feature type="domain" description="ABC transmembrane type-1" evidence="11">
    <location>
        <begin position="18"/>
        <end position="218"/>
    </location>
</feature>
<dbReference type="CDD" id="cd06261">
    <property type="entry name" value="TM_PBP2"/>
    <property type="match status" value="1"/>
</dbReference>
<gene>
    <name evidence="12" type="ORF">M3P05_07250</name>
</gene>
<dbReference type="InterPro" id="IPR000515">
    <property type="entry name" value="MetI-like"/>
</dbReference>
<keyword evidence="8 10" id="KW-1133">Transmembrane helix</keyword>
<evidence type="ECO:0000256" key="9">
    <source>
        <dbReference type="ARBA" id="ARBA00023136"/>
    </source>
</evidence>
<evidence type="ECO:0000256" key="5">
    <source>
        <dbReference type="ARBA" id="ARBA00022519"/>
    </source>
</evidence>
<feature type="transmembrane region" description="Helical" evidence="10">
    <location>
        <begin position="20"/>
        <end position="40"/>
    </location>
</feature>
<feature type="transmembrane region" description="Helical" evidence="10">
    <location>
        <begin position="52"/>
        <end position="76"/>
    </location>
</feature>
<dbReference type="InterPro" id="IPR051613">
    <property type="entry name" value="ABC_transp_permease_HisMQ"/>
</dbReference>
<dbReference type="PANTHER" id="PTHR30133:SF2">
    <property type="entry name" value="ARGININE ABC TRANSPORTER PERMEASE PROTEIN ARTQ"/>
    <property type="match status" value="1"/>
</dbReference>
<evidence type="ECO:0000313" key="12">
    <source>
        <dbReference type="EMBL" id="MCL6269734.1"/>
    </source>
</evidence>
<keyword evidence="4" id="KW-1003">Cell membrane</keyword>
<sequence>MSIEAFFDGFMAQLLAGTMMTVRVTLAATFLGIALGLLGATARLSSFLPFRAIGGAYVGVIRGIPELLIVFLIYFGSSRLLMAIASWFGYHDYIELNPFIAGVIALGLTFGGYATEVFRGAFLAIHKGQTEAAQALGLSRFRVFFGIVLPQAWRIALPGLGNLILILMKDTALISVIGLEELTRKTSMVVNATREPFTWYLTAAVMYLGLTVITTTLLRYMEEQSRKHEHPTDAASSHLVKE</sequence>
<keyword evidence="5" id="KW-0997">Cell inner membrane</keyword>
<feature type="transmembrane region" description="Helical" evidence="10">
    <location>
        <begin position="96"/>
        <end position="114"/>
    </location>
</feature>
<organism evidence="12 13">
    <name type="scientific">Parendozoicomonas callyspongiae</name>
    <dbReference type="NCBI Taxonomy" id="2942213"/>
    <lineage>
        <taxon>Bacteria</taxon>
        <taxon>Pseudomonadati</taxon>
        <taxon>Pseudomonadota</taxon>
        <taxon>Gammaproteobacteria</taxon>
        <taxon>Oceanospirillales</taxon>
        <taxon>Endozoicomonadaceae</taxon>
        <taxon>Parendozoicomonas</taxon>
    </lineage>
</organism>
<reference evidence="12 13" key="1">
    <citation type="submission" date="2022-05" db="EMBL/GenBank/DDBJ databases">
        <authorList>
            <person name="Park J.-S."/>
        </authorList>
    </citation>
    <scope>NUCLEOTIDE SEQUENCE [LARGE SCALE GENOMIC DNA]</scope>
    <source>
        <strain evidence="12 13">2012CJ34-2</strain>
    </source>
</reference>
<evidence type="ECO:0000256" key="10">
    <source>
        <dbReference type="RuleBase" id="RU363032"/>
    </source>
</evidence>
<feature type="transmembrane region" description="Helical" evidence="10">
    <location>
        <begin position="197"/>
        <end position="218"/>
    </location>
</feature>
<name>A0ABT0PEC2_9GAMM</name>
<accession>A0ABT0PEC2</accession>
<comment type="caution">
    <text evidence="12">The sequence shown here is derived from an EMBL/GenBank/DDBJ whole genome shotgun (WGS) entry which is preliminary data.</text>
</comment>
<dbReference type="Pfam" id="PF00528">
    <property type="entry name" value="BPD_transp_1"/>
    <property type="match status" value="1"/>
</dbReference>
<dbReference type="Proteomes" id="UP001203338">
    <property type="component" value="Unassembled WGS sequence"/>
</dbReference>
<evidence type="ECO:0000256" key="3">
    <source>
        <dbReference type="ARBA" id="ARBA00022448"/>
    </source>
</evidence>
<evidence type="ECO:0000313" key="13">
    <source>
        <dbReference type="Proteomes" id="UP001203338"/>
    </source>
</evidence>
<keyword evidence="13" id="KW-1185">Reference proteome</keyword>
<evidence type="ECO:0000256" key="6">
    <source>
        <dbReference type="ARBA" id="ARBA00022692"/>
    </source>
</evidence>
<dbReference type="RefSeq" id="WP_249698813.1">
    <property type="nucleotide sequence ID" value="NZ_JAMFLX010000007.1"/>
</dbReference>
<dbReference type="Gene3D" id="1.10.3720.10">
    <property type="entry name" value="MetI-like"/>
    <property type="match status" value="1"/>
</dbReference>
<dbReference type="NCBIfam" id="TIGR01726">
    <property type="entry name" value="HEQRo_perm_3TM"/>
    <property type="match status" value="1"/>
</dbReference>
<dbReference type="EMBL" id="JAMFLX010000007">
    <property type="protein sequence ID" value="MCL6269734.1"/>
    <property type="molecule type" value="Genomic_DNA"/>
</dbReference>
<evidence type="ECO:0000256" key="8">
    <source>
        <dbReference type="ARBA" id="ARBA00022989"/>
    </source>
</evidence>
<evidence type="ECO:0000256" key="7">
    <source>
        <dbReference type="ARBA" id="ARBA00022970"/>
    </source>
</evidence>
<comment type="similarity">
    <text evidence="2">Belongs to the binding-protein-dependent transport system permease family. HisMQ subfamily.</text>
</comment>
<evidence type="ECO:0000256" key="4">
    <source>
        <dbReference type="ARBA" id="ARBA00022475"/>
    </source>
</evidence>
<evidence type="ECO:0000256" key="1">
    <source>
        <dbReference type="ARBA" id="ARBA00004429"/>
    </source>
</evidence>
<protein>
    <submittedName>
        <fullName evidence="12">ABC transporter permease</fullName>
    </submittedName>
</protein>
<keyword evidence="7" id="KW-0029">Amino-acid transport</keyword>
<dbReference type="InterPro" id="IPR035906">
    <property type="entry name" value="MetI-like_sf"/>
</dbReference>
<keyword evidence="9 10" id="KW-0472">Membrane</keyword>
<keyword evidence="3 10" id="KW-0813">Transport</keyword>
<dbReference type="SUPFAM" id="SSF161098">
    <property type="entry name" value="MetI-like"/>
    <property type="match status" value="1"/>
</dbReference>
<keyword evidence="6 10" id="KW-0812">Transmembrane</keyword>
<dbReference type="PROSITE" id="PS50928">
    <property type="entry name" value="ABC_TM1"/>
    <property type="match status" value="1"/>
</dbReference>
<dbReference type="InterPro" id="IPR010065">
    <property type="entry name" value="AA_ABC_transptr_permease_3TM"/>
</dbReference>
<comment type="subcellular location">
    <subcellularLocation>
        <location evidence="1">Cell inner membrane</location>
        <topology evidence="1">Multi-pass membrane protein</topology>
    </subcellularLocation>
    <subcellularLocation>
        <location evidence="10">Cell membrane</location>
        <topology evidence="10">Multi-pass membrane protein</topology>
    </subcellularLocation>
</comment>